<organism evidence="2 3">
    <name type="scientific">Lasiosphaeria ovina</name>
    <dbReference type="NCBI Taxonomy" id="92902"/>
    <lineage>
        <taxon>Eukaryota</taxon>
        <taxon>Fungi</taxon>
        <taxon>Dikarya</taxon>
        <taxon>Ascomycota</taxon>
        <taxon>Pezizomycotina</taxon>
        <taxon>Sordariomycetes</taxon>
        <taxon>Sordariomycetidae</taxon>
        <taxon>Sordariales</taxon>
        <taxon>Lasiosphaeriaceae</taxon>
        <taxon>Lasiosphaeria</taxon>
    </lineage>
</organism>
<dbReference type="AlphaFoldDB" id="A0AAE0KCG9"/>
<keyword evidence="3" id="KW-1185">Reference proteome</keyword>
<feature type="signal peptide" evidence="1">
    <location>
        <begin position="1"/>
        <end position="20"/>
    </location>
</feature>
<keyword evidence="1" id="KW-0732">Signal</keyword>
<gene>
    <name evidence="2" type="ORF">B0T24DRAFT_625481</name>
</gene>
<feature type="chain" id="PRO_5042070892" description="Secreted protein" evidence="1">
    <location>
        <begin position="21"/>
        <end position="135"/>
    </location>
</feature>
<dbReference type="Proteomes" id="UP001287356">
    <property type="component" value="Unassembled WGS sequence"/>
</dbReference>
<sequence length="135" mass="15850">MLWTLFALSRAAIFMTTLESRNINYLGLGNNFWTLHYCFTEVQARGFFLADIPRQVTGLAGRRWWRWAKYARLEDKRRSHILTGSLTAEFSRPTHCIWLFDTEKNCMLHPSSPCGTRFFPTPDYFEFESRNGQVG</sequence>
<evidence type="ECO:0000256" key="1">
    <source>
        <dbReference type="SAM" id="SignalP"/>
    </source>
</evidence>
<accession>A0AAE0KCG9</accession>
<evidence type="ECO:0000313" key="2">
    <source>
        <dbReference type="EMBL" id="KAK3374031.1"/>
    </source>
</evidence>
<comment type="caution">
    <text evidence="2">The sequence shown here is derived from an EMBL/GenBank/DDBJ whole genome shotgun (WGS) entry which is preliminary data.</text>
</comment>
<reference evidence="2" key="2">
    <citation type="submission" date="2023-06" db="EMBL/GenBank/DDBJ databases">
        <authorList>
            <consortium name="Lawrence Berkeley National Laboratory"/>
            <person name="Haridas S."/>
            <person name="Hensen N."/>
            <person name="Bonometti L."/>
            <person name="Westerberg I."/>
            <person name="Brannstrom I.O."/>
            <person name="Guillou S."/>
            <person name="Cros-Aarteil S."/>
            <person name="Calhoun S."/>
            <person name="Kuo A."/>
            <person name="Mondo S."/>
            <person name="Pangilinan J."/>
            <person name="Riley R."/>
            <person name="Labutti K."/>
            <person name="Andreopoulos B."/>
            <person name="Lipzen A."/>
            <person name="Chen C."/>
            <person name="Yanf M."/>
            <person name="Daum C."/>
            <person name="Ng V."/>
            <person name="Clum A."/>
            <person name="Steindorff A."/>
            <person name="Ohm R."/>
            <person name="Martin F."/>
            <person name="Silar P."/>
            <person name="Natvig D."/>
            <person name="Lalanne C."/>
            <person name="Gautier V."/>
            <person name="Ament-Velasquez S.L."/>
            <person name="Kruys A."/>
            <person name="Hutchinson M.I."/>
            <person name="Powell A.J."/>
            <person name="Barry K."/>
            <person name="Miller A.N."/>
            <person name="Grigoriev I.V."/>
            <person name="Debuchy R."/>
            <person name="Gladieux P."/>
            <person name="Thoren M.H."/>
            <person name="Johannesson H."/>
        </authorList>
    </citation>
    <scope>NUCLEOTIDE SEQUENCE</scope>
    <source>
        <strain evidence="2">CBS 958.72</strain>
    </source>
</reference>
<reference evidence="2" key="1">
    <citation type="journal article" date="2023" name="Mol. Phylogenet. Evol.">
        <title>Genome-scale phylogeny and comparative genomics of the fungal order Sordariales.</title>
        <authorList>
            <person name="Hensen N."/>
            <person name="Bonometti L."/>
            <person name="Westerberg I."/>
            <person name="Brannstrom I.O."/>
            <person name="Guillou S."/>
            <person name="Cros-Aarteil S."/>
            <person name="Calhoun S."/>
            <person name="Haridas S."/>
            <person name="Kuo A."/>
            <person name="Mondo S."/>
            <person name="Pangilinan J."/>
            <person name="Riley R."/>
            <person name="LaButti K."/>
            <person name="Andreopoulos B."/>
            <person name="Lipzen A."/>
            <person name="Chen C."/>
            <person name="Yan M."/>
            <person name="Daum C."/>
            <person name="Ng V."/>
            <person name="Clum A."/>
            <person name="Steindorff A."/>
            <person name="Ohm R.A."/>
            <person name="Martin F."/>
            <person name="Silar P."/>
            <person name="Natvig D.O."/>
            <person name="Lalanne C."/>
            <person name="Gautier V."/>
            <person name="Ament-Velasquez S.L."/>
            <person name="Kruys A."/>
            <person name="Hutchinson M.I."/>
            <person name="Powell A.J."/>
            <person name="Barry K."/>
            <person name="Miller A.N."/>
            <person name="Grigoriev I.V."/>
            <person name="Debuchy R."/>
            <person name="Gladieux P."/>
            <person name="Hiltunen Thoren M."/>
            <person name="Johannesson H."/>
        </authorList>
    </citation>
    <scope>NUCLEOTIDE SEQUENCE</scope>
    <source>
        <strain evidence="2">CBS 958.72</strain>
    </source>
</reference>
<evidence type="ECO:0000313" key="3">
    <source>
        <dbReference type="Proteomes" id="UP001287356"/>
    </source>
</evidence>
<proteinExistence type="predicted"/>
<evidence type="ECO:0008006" key="4">
    <source>
        <dbReference type="Google" id="ProtNLM"/>
    </source>
</evidence>
<name>A0AAE0KCG9_9PEZI</name>
<protein>
    <recommendedName>
        <fullName evidence="4">Secreted protein</fullName>
    </recommendedName>
</protein>
<dbReference type="EMBL" id="JAULSN010000004">
    <property type="protein sequence ID" value="KAK3374031.1"/>
    <property type="molecule type" value="Genomic_DNA"/>
</dbReference>